<protein>
    <submittedName>
        <fullName evidence="4">DUF4174 domain-containing protein</fullName>
    </submittedName>
</protein>
<evidence type="ECO:0000256" key="1">
    <source>
        <dbReference type="ARBA" id="ARBA00022729"/>
    </source>
</evidence>
<comment type="caution">
    <text evidence="4">The sequence shown here is derived from an EMBL/GenBank/DDBJ whole genome shotgun (WGS) entry which is preliminary data.</text>
</comment>
<dbReference type="Proteomes" id="UP001224644">
    <property type="component" value="Unassembled WGS sequence"/>
</dbReference>
<feature type="signal peptide" evidence="2">
    <location>
        <begin position="1"/>
        <end position="19"/>
    </location>
</feature>
<evidence type="ECO:0000313" key="5">
    <source>
        <dbReference type="Proteomes" id="UP001224644"/>
    </source>
</evidence>
<sequence length="131" mass="14457">MVRTLLTMAAVMVAGPAAATDDPLTAYRWKARVVVIASPSADDPHLMQQRATLSAMPSGLRERDIVVVEAVGDGEEARRWRARLGLPKAAFRVVLVGKDGEVKRSEARPLSAETLFETIDAMPMRRDEMRR</sequence>
<feature type="domain" description="DUF4174" evidence="3">
    <location>
        <begin position="23"/>
        <end position="128"/>
    </location>
</feature>
<evidence type="ECO:0000256" key="2">
    <source>
        <dbReference type="SAM" id="SignalP"/>
    </source>
</evidence>
<name>A0ABT8BH50_9HYPH</name>
<evidence type="ECO:0000313" key="4">
    <source>
        <dbReference type="EMBL" id="MDN3590499.1"/>
    </source>
</evidence>
<dbReference type="Pfam" id="PF13778">
    <property type="entry name" value="DUF4174"/>
    <property type="match status" value="1"/>
</dbReference>
<accession>A0ABT8BH50</accession>
<evidence type="ECO:0000259" key="3">
    <source>
        <dbReference type="Pfam" id="PF13778"/>
    </source>
</evidence>
<dbReference type="RefSeq" id="WP_238225863.1">
    <property type="nucleotide sequence ID" value="NZ_BPQD01000015.1"/>
</dbReference>
<feature type="chain" id="PRO_5046194294" evidence="2">
    <location>
        <begin position="20"/>
        <end position="131"/>
    </location>
</feature>
<gene>
    <name evidence="4" type="ORF">QWZ12_07715</name>
</gene>
<organism evidence="4 5">
    <name type="scientific">Methylobacterium adhaesivum</name>
    <dbReference type="NCBI Taxonomy" id="333297"/>
    <lineage>
        <taxon>Bacteria</taxon>
        <taxon>Pseudomonadati</taxon>
        <taxon>Pseudomonadota</taxon>
        <taxon>Alphaproteobacteria</taxon>
        <taxon>Hyphomicrobiales</taxon>
        <taxon>Methylobacteriaceae</taxon>
        <taxon>Methylobacterium</taxon>
    </lineage>
</organism>
<dbReference type="InterPro" id="IPR025232">
    <property type="entry name" value="DUF4174"/>
</dbReference>
<proteinExistence type="predicted"/>
<keyword evidence="1 2" id="KW-0732">Signal</keyword>
<keyword evidence="5" id="KW-1185">Reference proteome</keyword>
<dbReference type="EMBL" id="JAUFPX010000005">
    <property type="protein sequence ID" value="MDN3590499.1"/>
    <property type="molecule type" value="Genomic_DNA"/>
</dbReference>
<reference evidence="5" key="1">
    <citation type="journal article" date="2019" name="Int. J. Syst. Evol. Microbiol.">
        <title>The Global Catalogue of Microorganisms (GCM) 10K type strain sequencing project: providing services to taxonomists for standard genome sequencing and annotation.</title>
        <authorList>
            <consortium name="The Broad Institute Genomics Platform"/>
            <consortium name="The Broad Institute Genome Sequencing Center for Infectious Disease"/>
            <person name="Wu L."/>
            <person name="Ma J."/>
        </authorList>
    </citation>
    <scope>NUCLEOTIDE SEQUENCE [LARGE SCALE GENOMIC DNA]</scope>
    <source>
        <strain evidence="5">CECT 7069</strain>
    </source>
</reference>